<dbReference type="SUPFAM" id="SSF53098">
    <property type="entry name" value="Ribonuclease H-like"/>
    <property type="match status" value="1"/>
</dbReference>
<dbReference type="GO" id="GO:0015074">
    <property type="term" value="P:DNA integration"/>
    <property type="evidence" value="ECO:0007669"/>
    <property type="project" value="InterPro"/>
</dbReference>
<dbReference type="GO" id="GO:0003676">
    <property type="term" value="F:nucleic acid binding"/>
    <property type="evidence" value="ECO:0007669"/>
    <property type="project" value="InterPro"/>
</dbReference>
<feature type="domain" description="Integrase catalytic" evidence="1">
    <location>
        <begin position="140"/>
        <end position="307"/>
    </location>
</feature>
<proteinExistence type="predicted"/>
<dbReference type="OrthoDB" id="10030726at2759"/>
<dbReference type="AlphaFoldDB" id="A0A2J7QWJ2"/>
<dbReference type="Proteomes" id="UP000235965">
    <property type="component" value="Unassembled WGS sequence"/>
</dbReference>
<evidence type="ECO:0000313" key="3">
    <source>
        <dbReference type="Proteomes" id="UP000235965"/>
    </source>
</evidence>
<gene>
    <name evidence="2" type="ORF">B7P43_G01867</name>
</gene>
<name>A0A2J7QWJ2_9NEOP</name>
<dbReference type="PROSITE" id="PS50994">
    <property type="entry name" value="INTEGRASE"/>
    <property type="match status" value="1"/>
</dbReference>
<dbReference type="InterPro" id="IPR001584">
    <property type="entry name" value="Integrase_cat-core"/>
</dbReference>
<accession>A0A2J7QWJ2</accession>
<dbReference type="InterPro" id="IPR036397">
    <property type="entry name" value="RNaseH_sf"/>
</dbReference>
<dbReference type="InParanoid" id="A0A2J7QWJ2"/>
<comment type="caution">
    <text evidence="2">The sequence shown here is derived from an EMBL/GenBank/DDBJ whole genome shotgun (WGS) entry which is preliminary data.</text>
</comment>
<keyword evidence="3" id="KW-1185">Reference proteome</keyword>
<evidence type="ECO:0000259" key="1">
    <source>
        <dbReference type="PROSITE" id="PS50994"/>
    </source>
</evidence>
<dbReference type="PANTHER" id="PTHR37984:SF15">
    <property type="entry name" value="INTEGRASE CATALYTIC DOMAIN-CONTAINING PROTEIN"/>
    <property type="match status" value="1"/>
</dbReference>
<organism evidence="2 3">
    <name type="scientific">Cryptotermes secundus</name>
    <dbReference type="NCBI Taxonomy" id="105785"/>
    <lineage>
        <taxon>Eukaryota</taxon>
        <taxon>Metazoa</taxon>
        <taxon>Ecdysozoa</taxon>
        <taxon>Arthropoda</taxon>
        <taxon>Hexapoda</taxon>
        <taxon>Insecta</taxon>
        <taxon>Pterygota</taxon>
        <taxon>Neoptera</taxon>
        <taxon>Polyneoptera</taxon>
        <taxon>Dictyoptera</taxon>
        <taxon>Blattodea</taxon>
        <taxon>Blattoidea</taxon>
        <taxon>Termitoidae</taxon>
        <taxon>Kalotermitidae</taxon>
        <taxon>Cryptotermitinae</taxon>
        <taxon>Cryptotermes</taxon>
    </lineage>
</organism>
<evidence type="ECO:0000313" key="2">
    <source>
        <dbReference type="EMBL" id="PNF32945.1"/>
    </source>
</evidence>
<reference evidence="2 3" key="1">
    <citation type="submission" date="2017-12" db="EMBL/GenBank/DDBJ databases">
        <title>Hemimetabolous genomes reveal molecular basis of termite eusociality.</title>
        <authorList>
            <person name="Harrison M.C."/>
            <person name="Jongepier E."/>
            <person name="Robertson H.M."/>
            <person name="Arning N."/>
            <person name="Bitard-Feildel T."/>
            <person name="Chao H."/>
            <person name="Childers C.P."/>
            <person name="Dinh H."/>
            <person name="Doddapaneni H."/>
            <person name="Dugan S."/>
            <person name="Gowin J."/>
            <person name="Greiner C."/>
            <person name="Han Y."/>
            <person name="Hu H."/>
            <person name="Hughes D.S.T."/>
            <person name="Huylmans A.-K."/>
            <person name="Kemena C."/>
            <person name="Kremer L.P.M."/>
            <person name="Lee S.L."/>
            <person name="Lopez-Ezquerra A."/>
            <person name="Mallet L."/>
            <person name="Monroy-Kuhn J.M."/>
            <person name="Moser A."/>
            <person name="Murali S.C."/>
            <person name="Muzny D.M."/>
            <person name="Otani S."/>
            <person name="Piulachs M.-D."/>
            <person name="Poelchau M."/>
            <person name="Qu J."/>
            <person name="Schaub F."/>
            <person name="Wada-Katsumata A."/>
            <person name="Worley K.C."/>
            <person name="Xie Q."/>
            <person name="Ylla G."/>
            <person name="Poulsen M."/>
            <person name="Gibbs R.A."/>
            <person name="Schal C."/>
            <person name="Richards S."/>
            <person name="Belles X."/>
            <person name="Korb J."/>
            <person name="Bornberg-Bauer E."/>
        </authorList>
    </citation>
    <scope>NUCLEOTIDE SEQUENCE [LARGE SCALE GENOMIC DNA]</scope>
    <source>
        <tissue evidence="2">Whole body</tissue>
    </source>
</reference>
<dbReference type="InterPro" id="IPR012337">
    <property type="entry name" value="RNaseH-like_sf"/>
</dbReference>
<dbReference type="InterPro" id="IPR050951">
    <property type="entry name" value="Retrovirus_Pol_polyprotein"/>
</dbReference>
<dbReference type="PANTHER" id="PTHR37984">
    <property type="entry name" value="PROTEIN CBG26694"/>
    <property type="match status" value="1"/>
</dbReference>
<dbReference type="EMBL" id="NEVH01009765">
    <property type="protein sequence ID" value="PNF32945.1"/>
    <property type="molecule type" value="Genomic_DNA"/>
</dbReference>
<sequence length="323" mass="37013">MGFCLSAYCIATVLHDTICREFLEWLSKCDFSRRSQLHGVSELEGHVLQSAIKWDTLRDGPCQEECTHYHKLEARAGIEQVRAIVDAEAAGWDPELKDQDMGPILEEAEMGQCPDWKYIADLNPAYKSYCAQLQSRPPNQDSGPDALVQFRGLIRDDSHQCSRVLHTERPGNRHLLIAIHCFTKWQEAYAIFKQEASPVAQALVTDFCCFGVPQELQRDQDRNSESRLIQKFLQRLGVRKTRITPLHLQSDGTVERYNKTAEEHLRKFVASYQTDWDARLLIFLLIHRTSTHDTTGLTPASLEFGREFRLPCDLLFGAHPNKE</sequence>
<protein>
    <recommendedName>
        <fullName evidence="1">Integrase catalytic domain-containing protein</fullName>
    </recommendedName>
</protein>
<dbReference type="STRING" id="105785.A0A2J7QWJ2"/>
<dbReference type="Gene3D" id="3.30.420.10">
    <property type="entry name" value="Ribonuclease H-like superfamily/Ribonuclease H"/>
    <property type="match status" value="1"/>
</dbReference>